<evidence type="ECO:0000256" key="2">
    <source>
        <dbReference type="ARBA" id="ARBA00004651"/>
    </source>
</evidence>
<dbReference type="InterPro" id="IPR003594">
    <property type="entry name" value="HATPase_dom"/>
</dbReference>
<dbReference type="FunFam" id="1.10.287.130:FF:000010">
    <property type="entry name" value="Two-component sensor histidine kinase"/>
    <property type="match status" value="1"/>
</dbReference>
<dbReference type="SMART" id="SM00388">
    <property type="entry name" value="HisKA"/>
    <property type="match status" value="1"/>
</dbReference>
<dbReference type="InterPro" id="IPR003661">
    <property type="entry name" value="HisK_dim/P_dom"/>
</dbReference>
<dbReference type="InterPro" id="IPR036097">
    <property type="entry name" value="HisK_dim/P_sf"/>
</dbReference>
<evidence type="ECO:0000256" key="6">
    <source>
        <dbReference type="ARBA" id="ARBA00022679"/>
    </source>
</evidence>
<reference evidence="19" key="2">
    <citation type="submission" date="2020-09" db="EMBL/GenBank/DDBJ databases">
        <authorList>
            <person name="Sun Q."/>
            <person name="Zhou Y."/>
        </authorList>
    </citation>
    <scope>NUCLEOTIDE SEQUENCE</scope>
    <source>
        <strain evidence="19">CGMCC 1.12160</strain>
    </source>
</reference>
<feature type="region of interest" description="Disordered" evidence="15">
    <location>
        <begin position="1"/>
        <end position="47"/>
    </location>
</feature>
<dbReference type="PRINTS" id="PR00344">
    <property type="entry name" value="BCTRLSENSOR"/>
</dbReference>
<evidence type="ECO:0000256" key="13">
    <source>
        <dbReference type="ARBA" id="ARBA00023136"/>
    </source>
</evidence>
<dbReference type="InterPro" id="IPR004358">
    <property type="entry name" value="Sig_transdc_His_kin-like_C"/>
</dbReference>
<dbReference type="AlphaFoldDB" id="A0A917BIK4"/>
<evidence type="ECO:0000256" key="1">
    <source>
        <dbReference type="ARBA" id="ARBA00000085"/>
    </source>
</evidence>
<feature type="domain" description="Histidine kinase" evidence="17">
    <location>
        <begin position="336"/>
        <end position="554"/>
    </location>
</feature>
<comment type="subcellular location">
    <subcellularLocation>
        <location evidence="2">Cell membrane</location>
        <topology evidence="2">Multi-pass membrane protein</topology>
    </subcellularLocation>
</comment>
<dbReference type="CDD" id="cd06225">
    <property type="entry name" value="HAMP"/>
    <property type="match status" value="1"/>
</dbReference>
<dbReference type="Gene3D" id="1.10.287.130">
    <property type="match status" value="1"/>
</dbReference>
<comment type="caution">
    <text evidence="19">The sequence shown here is derived from an EMBL/GenBank/DDBJ whole genome shotgun (WGS) entry which is preliminary data.</text>
</comment>
<keyword evidence="11 16" id="KW-1133">Transmembrane helix</keyword>
<dbReference type="InterPro" id="IPR003660">
    <property type="entry name" value="HAMP_dom"/>
</dbReference>
<dbReference type="CDD" id="cd00075">
    <property type="entry name" value="HATPase"/>
    <property type="match status" value="1"/>
</dbReference>
<dbReference type="EMBL" id="BMEM01000001">
    <property type="protein sequence ID" value="GGF43075.1"/>
    <property type="molecule type" value="Genomic_DNA"/>
</dbReference>
<evidence type="ECO:0000256" key="14">
    <source>
        <dbReference type="ARBA" id="ARBA00035305"/>
    </source>
</evidence>
<dbReference type="EC" id="2.7.13.3" evidence="3"/>
<dbReference type="SUPFAM" id="SSF47384">
    <property type="entry name" value="Homodimeric domain of signal transducing histidine kinase"/>
    <property type="match status" value="1"/>
</dbReference>
<dbReference type="SUPFAM" id="SSF158472">
    <property type="entry name" value="HAMP domain-like"/>
    <property type="match status" value="1"/>
</dbReference>
<dbReference type="CDD" id="cd00082">
    <property type="entry name" value="HisKA"/>
    <property type="match status" value="1"/>
</dbReference>
<organism evidence="19 20">
    <name type="scientific">Ornithinimicrobium tianjinense</name>
    <dbReference type="NCBI Taxonomy" id="1195761"/>
    <lineage>
        <taxon>Bacteria</taxon>
        <taxon>Bacillati</taxon>
        <taxon>Actinomycetota</taxon>
        <taxon>Actinomycetes</taxon>
        <taxon>Micrococcales</taxon>
        <taxon>Ornithinimicrobiaceae</taxon>
        <taxon>Ornithinimicrobium</taxon>
    </lineage>
</organism>
<dbReference type="GO" id="GO:0005886">
    <property type="term" value="C:plasma membrane"/>
    <property type="evidence" value="ECO:0007669"/>
    <property type="project" value="UniProtKB-SubCell"/>
</dbReference>
<evidence type="ECO:0000256" key="11">
    <source>
        <dbReference type="ARBA" id="ARBA00022989"/>
    </source>
</evidence>
<evidence type="ECO:0000259" key="17">
    <source>
        <dbReference type="PROSITE" id="PS50109"/>
    </source>
</evidence>
<evidence type="ECO:0000256" key="12">
    <source>
        <dbReference type="ARBA" id="ARBA00023012"/>
    </source>
</evidence>
<proteinExistence type="predicted"/>
<dbReference type="Pfam" id="PF00672">
    <property type="entry name" value="HAMP"/>
    <property type="match status" value="1"/>
</dbReference>
<evidence type="ECO:0000256" key="16">
    <source>
        <dbReference type="SAM" id="Phobius"/>
    </source>
</evidence>
<dbReference type="PANTHER" id="PTHR43547:SF2">
    <property type="entry name" value="HYBRID SIGNAL TRANSDUCTION HISTIDINE KINASE C"/>
    <property type="match status" value="1"/>
</dbReference>
<dbReference type="GO" id="GO:0005524">
    <property type="term" value="F:ATP binding"/>
    <property type="evidence" value="ECO:0007669"/>
    <property type="project" value="UniProtKB-KW"/>
</dbReference>
<dbReference type="PANTHER" id="PTHR43547">
    <property type="entry name" value="TWO-COMPONENT HISTIDINE KINASE"/>
    <property type="match status" value="1"/>
</dbReference>
<evidence type="ECO:0000256" key="9">
    <source>
        <dbReference type="ARBA" id="ARBA00022777"/>
    </source>
</evidence>
<dbReference type="FunFam" id="3.30.565.10:FF:000013">
    <property type="entry name" value="Two-component sensor histidine kinase"/>
    <property type="match status" value="1"/>
</dbReference>
<name>A0A917BIK4_9MICO</name>
<dbReference type="SUPFAM" id="SSF55874">
    <property type="entry name" value="ATPase domain of HSP90 chaperone/DNA topoisomerase II/histidine kinase"/>
    <property type="match status" value="1"/>
</dbReference>
<keyword evidence="5" id="KW-0597">Phosphoprotein</keyword>
<sequence length="592" mass="63707">MVSVTRPAIPERLGGEPAAHAPDQLNATAGRPDLARTRPEVTRGGPPTLRAGRLATAFLDWWHSSMRVRVITITLVLGLAFGLLLGSLLYQQIANGLVAQAVDSAQRDAAQQVALAQEAIDSIDRRDDAALTVAAHDLVLSMAGTNAELGRQVVLSPALDNERGGIVPAIAVGVSDDAVPAGLREALAAGPEDQQVVVVPVRMVDREEPVTSVVVGSRMSLLRAGAYDLVLVYPMVREQETLDLVRGLFVAAGMGLGILVGGLGWLATRLVTRPLERAAVVSRQLAAGHLDERLPVQGSDELAQLATSFNTMADSIQLRIRELRSLSQLQQRFVSDVSHELRTPLTTIRMAGEVLHAGRDDFPEPMARSAELLQQELDRFEELLTELLEISRFDSGAVTLERHREDMVRVVRSAVDGVQALARSLGTDVVVRLPDGDPLPTAMDGRRVARVLRNLLANAVEHGEHRPVTVTVAATAEAVSVCVRDRGIGMDEAQQERVFDRFWRADPSRQRTTGGTGLGLAIAVEDARVHGGWLQVSSAPGEGSCFRLVLPRNEAYVIAEAPPWRDPSSGAPLPDDEVPPLVLALANRKETS</sequence>
<keyword evidence="8" id="KW-0547">Nucleotide-binding</keyword>
<feature type="domain" description="HAMP" evidence="18">
    <location>
        <begin position="269"/>
        <end position="321"/>
    </location>
</feature>
<keyword evidence="20" id="KW-1185">Reference proteome</keyword>
<comment type="catalytic activity">
    <reaction evidence="1">
        <text>ATP + protein L-histidine = ADP + protein N-phospho-L-histidine.</text>
        <dbReference type="EC" id="2.7.13.3"/>
    </reaction>
</comment>
<feature type="transmembrane region" description="Helical" evidence="16">
    <location>
        <begin position="244"/>
        <end position="267"/>
    </location>
</feature>
<feature type="transmembrane region" description="Helical" evidence="16">
    <location>
        <begin position="68"/>
        <end position="90"/>
    </location>
</feature>
<evidence type="ECO:0000256" key="3">
    <source>
        <dbReference type="ARBA" id="ARBA00012438"/>
    </source>
</evidence>
<evidence type="ECO:0000256" key="8">
    <source>
        <dbReference type="ARBA" id="ARBA00022741"/>
    </source>
</evidence>
<keyword evidence="4" id="KW-1003">Cell membrane</keyword>
<evidence type="ECO:0000259" key="18">
    <source>
        <dbReference type="PROSITE" id="PS50885"/>
    </source>
</evidence>
<dbReference type="Gene3D" id="6.10.340.10">
    <property type="match status" value="1"/>
</dbReference>
<evidence type="ECO:0000313" key="19">
    <source>
        <dbReference type="EMBL" id="GGF43075.1"/>
    </source>
</evidence>
<dbReference type="GO" id="GO:0000155">
    <property type="term" value="F:phosphorelay sensor kinase activity"/>
    <property type="evidence" value="ECO:0007669"/>
    <property type="project" value="InterPro"/>
</dbReference>
<keyword evidence="9 19" id="KW-0418">Kinase</keyword>
<evidence type="ECO:0000256" key="15">
    <source>
        <dbReference type="SAM" id="MobiDB-lite"/>
    </source>
</evidence>
<dbReference type="Pfam" id="PF00512">
    <property type="entry name" value="HisKA"/>
    <property type="match status" value="1"/>
</dbReference>
<protein>
    <recommendedName>
        <fullName evidence="14">Sensor histidine kinase MtrB</fullName>
        <ecNumber evidence="3">2.7.13.3</ecNumber>
    </recommendedName>
</protein>
<dbReference type="InterPro" id="IPR047669">
    <property type="entry name" value="MtrAB_MtrB"/>
</dbReference>
<dbReference type="InterPro" id="IPR036890">
    <property type="entry name" value="HATPase_C_sf"/>
</dbReference>
<accession>A0A917BIK4</accession>
<dbReference type="Proteomes" id="UP000605670">
    <property type="component" value="Unassembled WGS sequence"/>
</dbReference>
<evidence type="ECO:0000256" key="5">
    <source>
        <dbReference type="ARBA" id="ARBA00022553"/>
    </source>
</evidence>
<keyword evidence="7 16" id="KW-0812">Transmembrane</keyword>
<evidence type="ECO:0000256" key="4">
    <source>
        <dbReference type="ARBA" id="ARBA00022475"/>
    </source>
</evidence>
<evidence type="ECO:0000256" key="10">
    <source>
        <dbReference type="ARBA" id="ARBA00022840"/>
    </source>
</evidence>
<dbReference type="PROSITE" id="PS50109">
    <property type="entry name" value="HIS_KIN"/>
    <property type="match status" value="1"/>
</dbReference>
<dbReference type="Pfam" id="PF02518">
    <property type="entry name" value="HATPase_c"/>
    <property type="match status" value="1"/>
</dbReference>
<dbReference type="SMART" id="SM00387">
    <property type="entry name" value="HATPase_c"/>
    <property type="match status" value="1"/>
</dbReference>
<keyword evidence="12" id="KW-0902">Two-component regulatory system</keyword>
<dbReference type="SMART" id="SM00304">
    <property type="entry name" value="HAMP"/>
    <property type="match status" value="1"/>
</dbReference>
<reference evidence="19" key="1">
    <citation type="journal article" date="2014" name="Int. J. Syst. Evol. Microbiol.">
        <title>Complete genome sequence of Corynebacterium casei LMG S-19264T (=DSM 44701T), isolated from a smear-ripened cheese.</title>
        <authorList>
            <consortium name="US DOE Joint Genome Institute (JGI-PGF)"/>
            <person name="Walter F."/>
            <person name="Albersmeier A."/>
            <person name="Kalinowski J."/>
            <person name="Ruckert C."/>
        </authorList>
    </citation>
    <scope>NUCLEOTIDE SEQUENCE</scope>
    <source>
        <strain evidence="19">CGMCC 1.12160</strain>
    </source>
</reference>
<gene>
    <name evidence="19" type="ORF">GCM10011366_08660</name>
</gene>
<keyword evidence="10" id="KW-0067">ATP-binding</keyword>
<keyword evidence="13 16" id="KW-0472">Membrane</keyword>
<dbReference type="InterPro" id="IPR005467">
    <property type="entry name" value="His_kinase_dom"/>
</dbReference>
<dbReference type="Gene3D" id="3.30.565.10">
    <property type="entry name" value="Histidine kinase-like ATPase, C-terminal domain"/>
    <property type="match status" value="1"/>
</dbReference>
<keyword evidence="6" id="KW-0808">Transferase</keyword>
<evidence type="ECO:0000256" key="7">
    <source>
        <dbReference type="ARBA" id="ARBA00022692"/>
    </source>
</evidence>
<dbReference type="PROSITE" id="PS50885">
    <property type="entry name" value="HAMP"/>
    <property type="match status" value="1"/>
</dbReference>
<evidence type="ECO:0000313" key="20">
    <source>
        <dbReference type="Proteomes" id="UP000605670"/>
    </source>
</evidence>
<dbReference type="NCBIfam" id="NF040691">
    <property type="entry name" value="MtrAB_MtrB"/>
    <property type="match status" value="1"/>
</dbReference>